<dbReference type="EMBL" id="MIKG01000016">
    <property type="protein sequence ID" value="RAO71717.1"/>
    <property type="molecule type" value="Genomic_DNA"/>
</dbReference>
<dbReference type="GO" id="GO:0031505">
    <property type="term" value="P:fungal-type cell wall organization"/>
    <property type="evidence" value="ECO:0007669"/>
    <property type="project" value="TreeGrafter"/>
</dbReference>
<accession>A0A364L7D2</accession>
<dbReference type="EC" id="2.4.1.-" evidence="10"/>
<keyword evidence="6" id="KW-1015">Disulfide bond</keyword>
<dbReference type="SMART" id="SM00768">
    <property type="entry name" value="X8"/>
    <property type="match status" value="1"/>
</dbReference>
<dbReference type="InterPro" id="IPR012946">
    <property type="entry name" value="X8"/>
</dbReference>
<evidence type="ECO:0000256" key="8">
    <source>
        <dbReference type="ARBA" id="ARBA00023288"/>
    </source>
</evidence>
<feature type="signal peptide" evidence="10">
    <location>
        <begin position="1"/>
        <end position="19"/>
    </location>
</feature>
<evidence type="ECO:0000256" key="2">
    <source>
        <dbReference type="ARBA" id="ARBA00007528"/>
    </source>
</evidence>
<feature type="domain" description="X8" evidence="11">
    <location>
        <begin position="370"/>
        <end position="464"/>
    </location>
</feature>
<keyword evidence="10" id="KW-0808">Transferase</keyword>
<sequence length="528" mass="55927">MKFSNLAVAGAFLASTALASVDEIVIKGSKFFYKTNGTQFYIRGVAYQEPATSTDSFIDPLANLSSCARDIPYLTAIRTNTIRVYGVDPTNDHSDCVNAFADADIYMIIDLGSPTDSINRADPSWELPLYQRYTAVIDAFANYTNVIGFFAGNEVTNNDSYTEASAFVKAAVRDSKAYIKQKGYNKGVGYATADAADIRTQVADYFNCNSADESVDFYGDNVYEWCGNSSFTESGYDQIVKNFSSYSVPYFFAEYGCNTVKPRTFTNIDTMYGSEMNDMLNGGFVYEYFDEANDYGLVSLVGSSISTKSDYSAFSTEIVSATPTGVNSASYTVTNTALQACPTVDSLWKASSTLPPTPDEDLCNCMSKSLTCVVSSSVSSSKYGDLFDLIYGFGVSDYVSGISTNATSGEYGAYSMCELKDQLSWALNAYYSVQSAKGNGANACDFSSSATTQSATTSGSACSTKLAAVGTAGTGTASGSTATGTGSSSSSSGAAFPGASPSAVFVGSWQLSAYILTAVLSGGAMLFL</sequence>
<evidence type="ECO:0000313" key="13">
    <source>
        <dbReference type="Proteomes" id="UP000249363"/>
    </source>
</evidence>
<gene>
    <name evidence="12" type="ORF">BHQ10_007729</name>
</gene>
<comment type="caution">
    <text evidence="12">The sequence shown here is derived from an EMBL/GenBank/DDBJ whole genome shotgun (WGS) entry which is preliminary data.</text>
</comment>
<dbReference type="AlphaFoldDB" id="A0A364L7D2"/>
<comment type="subcellular location">
    <subcellularLocation>
        <location evidence="1 10">Cell membrane</location>
        <topology evidence="1 10">Lipid-anchor</topology>
        <topology evidence="1 10">GPI-anchor</topology>
    </subcellularLocation>
</comment>
<comment type="similarity">
    <text evidence="2 10">Belongs to the glycosyl hydrolase 72 family.</text>
</comment>
<evidence type="ECO:0000256" key="7">
    <source>
        <dbReference type="ARBA" id="ARBA00023180"/>
    </source>
</evidence>
<dbReference type="InterPro" id="IPR017853">
    <property type="entry name" value="GH"/>
</dbReference>
<keyword evidence="8 10" id="KW-0449">Lipoprotein</keyword>
<dbReference type="STRING" id="1196081.A0A364L7D2"/>
<dbReference type="GeneID" id="63796944"/>
<protein>
    <recommendedName>
        <fullName evidence="10">1,3-beta-glucanosyltransferase</fullName>
        <ecNumber evidence="10">2.4.1.-</ecNumber>
    </recommendedName>
</protein>
<dbReference type="GO" id="GO:0005886">
    <property type="term" value="C:plasma membrane"/>
    <property type="evidence" value="ECO:0007669"/>
    <property type="project" value="UniProtKB-SubCell"/>
</dbReference>
<keyword evidence="5 10" id="KW-0472">Membrane</keyword>
<evidence type="ECO:0000256" key="9">
    <source>
        <dbReference type="ARBA" id="ARBA00025026"/>
    </source>
</evidence>
<evidence type="ECO:0000256" key="6">
    <source>
        <dbReference type="ARBA" id="ARBA00023157"/>
    </source>
</evidence>
<organism evidence="12 13">
    <name type="scientific">Talaromyces amestolkiae</name>
    <dbReference type="NCBI Taxonomy" id="1196081"/>
    <lineage>
        <taxon>Eukaryota</taxon>
        <taxon>Fungi</taxon>
        <taxon>Dikarya</taxon>
        <taxon>Ascomycota</taxon>
        <taxon>Pezizomycotina</taxon>
        <taxon>Eurotiomycetes</taxon>
        <taxon>Eurotiomycetidae</taxon>
        <taxon>Eurotiales</taxon>
        <taxon>Trichocomaceae</taxon>
        <taxon>Talaromyces</taxon>
        <taxon>Talaromyces sect. Talaromyces</taxon>
    </lineage>
</organism>
<dbReference type="Pfam" id="PF07983">
    <property type="entry name" value="X8"/>
    <property type="match status" value="1"/>
</dbReference>
<name>A0A364L7D2_TALAM</name>
<dbReference type="SUPFAM" id="SSF51445">
    <property type="entry name" value="(Trans)glycosidases"/>
    <property type="match status" value="1"/>
</dbReference>
<dbReference type="RefSeq" id="XP_040736232.1">
    <property type="nucleotide sequence ID" value="XM_040880456.1"/>
</dbReference>
<dbReference type="InterPro" id="IPR004886">
    <property type="entry name" value="Glucanosyltransferase"/>
</dbReference>
<feature type="chain" id="PRO_5016478704" description="1,3-beta-glucanosyltransferase" evidence="10">
    <location>
        <begin position="20"/>
        <end position="528"/>
    </location>
</feature>
<evidence type="ECO:0000256" key="1">
    <source>
        <dbReference type="ARBA" id="ARBA00004609"/>
    </source>
</evidence>
<dbReference type="FunFam" id="3.20.20.80:FF:000038">
    <property type="entry name" value="1,3-beta-glucanosyltransferase"/>
    <property type="match status" value="1"/>
</dbReference>
<dbReference type="GO" id="GO:0042124">
    <property type="term" value="F:1,3-beta-glucanosyltransferase activity"/>
    <property type="evidence" value="ECO:0007669"/>
    <property type="project" value="TreeGrafter"/>
</dbReference>
<comment type="function">
    <text evidence="9">Splits internally a 1,3-beta-glucan molecule and transfers the newly generated reducing end (the donor) to the non-reducing end of another 1,3-beta-glucan molecule (the acceptor) forming a 1,3-beta linkage, resulting in the elongation of 1,3-beta-glucan chains in the cell wall. Involved in cell wall morphogenesis.</text>
</comment>
<dbReference type="PANTHER" id="PTHR31468:SF2">
    <property type="entry name" value="1,3-BETA-GLUCANOSYLTRANSFERASE GAS1"/>
    <property type="match status" value="1"/>
</dbReference>
<dbReference type="Gene3D" id="3.20.20.80">
    <property type="entry name" value="Glycosidases"/>
    <property type="match status" value="1"/>
</dbReference>
<proteinExistence type="inferred from homology"/>
<reference evidence="12 13" key="1">
    <citation type="journal article" date="2017" name="Biotechnol. Biofuels">
        <title>Differential beta-glucosidase expression as a function of carbon source availability in Talaromyces amestolkiae: a genomic and proteomic approach.</title>
        <authorList>
            <person name="de Eugenio L.I."/>
            <person name="Mendez-Liter J.A."/>
            <person name="Nieto-Dominguez M."/>
            <person name="Alonso L."/>
            <person name="Gil-Munoz J."/>
            <person name="Barriuso J."/>
            <person name="Prieto A."/>
            <person name="Martinez M.J."/>
        </authorList>
    </citation>
    <scope>NUCLEOTIDE SEQUENCE [LARGE SCALE GENOMIC DNA]</scope>
    <source>
        <strain evidence="12 13">CIB</strain>
    </source>
</reference>
<keyword evidence="3 10" id="KW-0336">GPI-anchor</keyword>
<evidence type="ECO:0000256" key="10">
    <source>
        <dbReference type="RuleBase" id="RU361209"/>
    </source>
</evidence>
<keyword evidence="7" id="KW-0325">Glycoprotein</keyword>
<dbReference type="Proteomes" id="UP000249363">
    <property type="component" value="Unassembled WGS sequence"/>
</dbReference>
<evidence type="ECO:0000256" key="3">
    <source>
        <dbReference type="ARBA" id="ARBA00022622"/>
    </source>
</evidence>
<keyword evidence="13" id="KW-1185">Reference proteome</keyword>
<evidence type="ECO:0000259" key="11">
    <source>
        <dbReference type="SMART" id="SM00768"/>
    </source>
</evidence>
<dbReference type="Pfam" id="PF03198">
    <property type="entry name" value="Glyco_hydro_72"/>
    <property type="match status" value="1"/>
</dbReference>
<dbReference type="PANTHER" id="PTHR31468">
    <property type="entry name" value="1,3-BETA-GLUCANOSYLTRANSFERASE GAS1"/>
    <property type="match status" value="1"/>
</dbReference>
<dbReference type="GO" id="GO:0098552">
    <property type="term" value="C:side of membrane"/>
    <property type="evidence" value="ECO:0007669"/>
    <property type="project" value="UniProtKB-KW"/>
</dbReference>
<evidence type="ECO:0000256" key="4">
    <source>
        <dbReference type="ARBA" id="ARBA00022729"/>
    </source>
</evidence>
<dbReference type="GO" id="GO:0071970">
    <property type="term" value="P:fungal-type cell wall (1-&gt;3)-beta-D-glucan biosynthetic process"/>
    <property type="evidence" value="ECO:0007669"/>
    <property type="project" value="TreeGrafter"/>
</dbReference>
<dbReference type="OrthoDB" id="421038at2759"/>
<dbReference type="Gene3D" id="1.20.58.1040">
    <property type="match status" value="1"/>
</dbReference>
<keyword evidence="4 10" id="KW-0732">Signal</keyword>
<evidence type="ECO:0000313" key="12">
    <source>
        <dbReference type="EMBL" id="RAO71717.1"/>
    </source>
</evidence>
<evidence type="ECO:0000256" key="5">
    <source>
        <dbReference type="ARBA" id="ARBA00023136"/>
    </source>
</evidence>